<feature type="domain" description="VWFA" evidence="5">
    <location>
        <begin position="86"/>
        <end position="289"/>
    </location>
</feature>
<dbReference type="PANTHER" id="PTHR22550:SF5">
    <property type="entry name" value="LEUCINE ZIPPER PROTEIN 4"/>
    <property type="match status" value="1"/>
</dbReference>
<name>A0A1U7CXP9_9BACT</name>
<dbReference type="InterPro" id="IPR050768">
    <property type="entry name" value="UPF0353/GerABKA_families"/>
</dbReference>
<organism evidence="6 7">
    <name type="scientific">Paludisphaera borealis</name>
    <dbReference type="NCBI Taxonomy" id="1387353"/>
    <lineage>
        <taxon>Bacteria</taxon>
        <taxon>Pseudomonadati</taxon>
        <taxon>Planctomycetota</taxon>
        <taxon>Planctomycetia</taxon>
        <taxon>Isosphaerales</taxon>
        <taxon>Isosphaeraceae</taxon>
        <taxon>Paludisphaera</taxon>
    </lineage>
</organism>
<dbReference type="EMBL" id="CP019082">
    <property type="protein sequence ID" value="APW63730.1"/>
    <property type="molecule type" value="Genomic_DNA"/>
</dbReference>
<sequence>MRLAYPGWLTLLVFMLLPILRERWRGRIAWPSLAGFRQRDAGFSPWVLVHRLPVLLRSLAIGALVVALARPQSVGGVIRIAAKGVAIMAALDHSSSMNTVDFPADADTHKISRLEAALATFSRFVEGREDDLIGLVVFANYPDLACPPTLDHRFLIESAAAVRSARPGDDGTNIGDALAWSLDALRRTTPAKKVLILLTDGNNQPAVPHPLDPGLAAELARDLGVTLHTIAIGKAGGVVHGTDSKTDLPVMTEVEGPNISLLQKLAEITGGRSFVATDADALDQVFETISRLEKSQIQNEIHTRYDERFLPWAAAAIGLLTLDRLLTSGRLRRLP</sequence>
<keyword evidence="4" id="KW-0472">Membrane</keyword>
<dbReference type="STRING" id="1387353.BSF38_05306"/>
<dbReference type="RefSeq" id="WP_076350042.1">
    <property type="nucleotide sequence ID" value="NZ_CP019082.1"/>
</dbReference>
<evidence type="ECO:0000256" key="4">
    <source>
        <dbReference type="ARBA" id="ARBA00023136"/>
    </source>
</evidence>
<dbReference type="InterPro" id="IPR036465">
    <property type="entry name" value="vWFA_dom_sf"/>
</dbReference>
<keyword evidence="1" id="KW-1003">Cell membrane</keyword>
<evidence type="ECO:0000256" key="1">
    <source>
        <dbReference type="ARBA" id="ARBA00022475"/>
    </source>
</evidence>
<dbReference type="Proteomes" id="UP000186309">
    <property type="component" value="Chromosome"/>
</dbReference>
<dbReference type="PANTHER" id="PTHR22550">
    <property type="entry name" value="SPORE GERMINATION PROTEIN"/>
    <property type="match status" value="1"/>
</dbReference>
<accession>A0A1U7CXP9</accession>
<dbReference type="Pfam" id="PF00092">
    <property type="entry name" value="VWA"/>
    <property type="match status" value="1"/>
</dbReference>
<evidence type="ECO:0000259" key="5">
    <source>
        <dbReference type="PROSITE" id="PS50234"/>
    </source>
</evidence>
<evidence type="ECO:0000313" key="7">
    <source>
        <dbReference type="Proteomes" id="UP000186309"/>
    </source>
</evidence>
<gene>
    <name evidence="6" type="ORF">BSF38_05306</name>
</gene>
<dbReference type="OrthoDB" id="6206554at2"/>
<evidence type="ECO:0000256" key="2">
    <source>
        <dbReference type="ARBA" id="ARBA00022692"/>
    </source>
</evidence>
<evidence type="ECO:0000313" key="6">
    <source>
        <dbReference type="EMBL" id="APW63730.1"/>
    </source>
</evidence>
<keyword evidence="2" id="KW-0812">Transmembrane</keyword>
<dbReference type="PROSITE" id="PS50234">
    <property type="entry name" value="VWFA"/>
    <property type="match status" value="1"/>
</dbReference>
<keyword evidence="3" id="KW-1133">Transmembrane helix</keyword>
<evidence type="ECO:0000256" key="3">
    <source>
        <dbReference type="ARBA" id="ARBA00022989"/>
    </source>
</evidence>
<dbReference type="SMART" id="SM00327">
    <property type="entry name" value="VWA"/>
    <property type="match status" value="1"/>
</dbReference>
<dbReference type="KEGG" id="pbor:BSF38_05306"/>
<dbReference type="Gene3D" id="3.40.50.410">
    <property type="entry name" value="von Willebrand factor, type A domain"/>
    <property type="match status" value="1"/>
</dbReference>
<protein>
    <recommendedName>
        <fullName evidence="5">VWFA domain-containing protein</fullName>
    </recommendedName>
</protein>
<dbReference type="SUPFAM" id="SSF53300">
    <property type="entry name" value="vWA-like"/>
    <property type="match status" value="1"/>
</dbReference>
<proteinExistence type="predicted"/>
<reference evidence="7" key="1">
    <citation type="submission" date="2016-12" db="EMBL/GenBank/DDBJ databases">
        <title>Comparative genomics of four Isosphaeraceae planctomycetes: a common pool of plasmids and glycoside hydrolase genes.</title>
        <authorList>
            <person name="Ivanova A."/>
        </authorList>
    </citation>
    <scope>NUCLEOTIDE SEQUENCE [LARGE SCALE GENOMIC DNA]</scope>
    <source>
        <strain evidence="7">PX4</strain>
    </source>
</reference>
<dbReference type="AlphaFoldDB" id="A0A1U7CXP9"/>
<dbReference type="InterPro" id="IPR002035">
    <property type="entry name" value="VWF_A"/>
</dbReference>
<keyword evidence="7" id="KW-1185">Reference proteome</keyword>